<evidence type="ECO:0008006" key="3">
    <source>
        <dbReference type="Google" id="ProtNLM"/>
    </source>
</evidence>
<dbReference type="NCBIfam" id="NF038093">
    <property type="entry name" value="GrdX"/>
    <property type="match status" value="1"/>
</dbReference>
<dbReference type="Proteomes" id="UP000531594">
    <property type="component" value="Unassembled WGS sequence"/>
</dbReference>
<reference evidence="1 2" key="1">
    <citation type="submission" date="2020-08" db="EMBL/GenBank/DDBJ databases">
        <title>Genomic Encyclopedia of Type Strains, Phase IV (KMG-IV): sequencing the most valuable type-strain genomes for metagenomic binning, comparative biology and taxonomic classification.</title>
        <authorList>
            <person name="Goeker M."/>
        </authorList>
    </citation>
    <scope>NUCLEOTIDE SEQUENCE [LARGE SCALE GENOMIC DNA]</scope>
    <source>
        <strain evidence="1 2">DSM 5391</strain>
    </source>
</reference>
<organism evidence="1 2">
    <name type="scientific">Bacillus benzoevorans</name>
    <dbReference type="NCBI Taxonomy" id="1456"/>
    <lineage>
        <taxon>Bacteria</taxon>
        <taxon>Bacillati</taxon>
        <taxon>Bacillota</taxon>
        <taxon>Bacilli</taxon>
        <taxon>Bacillales</taxon>
        <taxon>Bacillaceae</taxon>
        <taxon>Bacillus</taxon>
    </lineage>
</organism>
<dbReference type="AlphaFoldDB" id="A0A7X0HTE0"/>
<name>A0A7X0HTE0_9BACI</name>
<evidence type="ECO:0000313" key="2">
    <source>
        <dbReference type="Proteomes" id="UP000531594"/>
    </source>
</evidence>
<sequence>MREKAIIITNNVLSKEGFEKTSDVVFVEGSLMDVMKMARDYVHKGHRLLTHPLMGSIKPNETPYKTIAISLKADNSVNLDSLNLMENSIETSERLISNKPPRKWSKDIIDRVYEDYRVIDFDLIYQAFNI</sequence>
<proteinExistence type="predicted"/>
<evidence type="ECO:0000313" key="1">
    <source>
        <dbReference type="EMBL" id="MBB6445577.1"/>
    </source>
</evidence>
<accession>A0A7X0HTE0</accession>
<comment type="caution">
    <text evidence="1">The sequence shown here is derived from an EMBL/GenBank/DDBJ whole genome shotgun (WGS) entry which is preliminary data.</text>
</comment>
<dbReference type="InterPro" id="IPR047735">
    <property type="entry name" value="GrdX-like"/>
</dbReference>
<gene>
    <name evidence="1" type="ORF">HNR53_002196</name>
</gene>
<dbReference type="EMBL" id="JACHGK010000006">
    <property type="protein sequence ID" value="MBB6445577.1"/>
    <property type="molecule type" value="Genomic_DNA"/>
</dbReference>
<protein>
    <recommendedName>
        <fullName evidence="3">GrdX protein</fullName>
    </recommendedName>
</protein>
<dbReference type="RefSeq" id="WP_184525730.1">
    <property type="nucleotide sequence ID" value="NZ_JACHGK010000006.1"/>
</dbReference>
<keyword evidence="2" id="KW-1185">Reference proteome</keyword>